<protein>
    <submittedName>
        <fullName evidence="2">Ribose-phosphate pyrophosphokinase</fullName>
    </submittedName>
</protein>
<proteinExistence type="predicted"/>
<dbReference type="GO" id="GO:0016301">
    <property type="term" value="F:kinase activity"/>
    <property type="evidence" value="ECO:0007669"/>
    <property type="project" value="UniProtKB-KW"/>
</dbReference>
<dbReference type="SUPFAM" id="SSF53271">
    <property type="entry name" value="PRTase-like"/>
    <property type="match status" value="1"/>
</dbReference>
<dbReference type="EMBL" id="AABW01000001">
    <property type="protein sequence ID" value="EAA25809.1"/>
    <property type="molecule type" value="Genomic_DNA"/>
</dbReference>
<comment type="caution">
    <text evidence="2">The sequence shown here is derived from an EMBL/GenBank/DDBJ whole genome shotgun (WGS) entry which is preliminary data.</text>
</comment>
<reference evidence="2" key="1">
    <citation type="submission" date="2003-02" db="EMBL/GenBank/DDBJ databases">
        <authorList>
            <person name="Malek J.A."/>
            <person name="Eremeeva M.E."/>
            <person name="Dasch G.A."/>
        </authorList>
    </citation>
    <scope>NUCLEOTIDE SEQUENCE [LARGE SCALE GENOMIC DNA]</scope>
    <source>
        <strain evidence="2">246</strain>
    </source>
</reference>
<sequence>MPYFGYARQDNINSQNIIPAKLIADFLEKFGVNHVIILLIYTPIK</sequence>
<dbReference type="InterPro" id="IPR029099">
    <property type="entry name" value="Pribosyltran_N"/>
</dbReference>
<dbReference type="InterPro" id="IPR029057">
    <property type="entry name" value="PRTase-like"/>
</dbReference>
<name>Q7PAM8_RICS2</name>
<evidence type="ECO:0000313" key="3">
    <source>
        <dbReference type="Proteomes" id="UP000004455"/>
    </source>
</evidence>
<organism evidence="2 3">
    <name type="scientific">Rickettsia sibirica (strain ATCC VR-151 / 246)</name>
    <dbReference type="NCBI Taxonomy" id="272951"/>
    <lineage>
        <taxon>Bacteria</taxon>
        <taxon>Pseudomonadati</taxon>
        <taxon>Pseudomonadota</taxon>
        <taxon>Alphaproteobacteria</taxon>
        <taxon>Rickettsiales</taxon>
        <taxon>Rickettsiaceae</taxon>
        <taxon>Rickettsieae</taxon>
        <taxon>Rickettsia</taxon>
        <taxon>spotted fever group</taxon>
        <taxon>Rickettsia sibirica subgroup</taxon>
    </lineage>
</organism>
<dbReference type="Gene3D" id="3.40.50.2020">
    <property type="match status" value="1"/>
</dbReference>
<dbReference type="GeneID" id="95362647"/>
<evidence type="ECO:0000313" key="2">
    <source>
        <dbReference type="EMBL" id="EAA25809.1"/>
    </source>
</evidence>
<dbReference type="AlphaFoldDB" id="Q7PAM8"/>
<dbReference type="Proteomes" id="UP000004455">
    <property type="component" value="Unassembled WGS sequence"/>
</dbReference>
<gene>
    <name evidence="2" type="ORF">rsib_orf589</name>
</gene>
<dbReference type="HOGENOM" id="CLU_3204659_0_0_5"/>
<evidence type="ECO:0000259" key="1">
    <source>
        <dbReference type="Pfam" id="PF13793"/>
    </source>
</evidence>
<dbReference type="Pfam" id="PF13793">
    <property type="entry name" value="Pribosyltran_N"/>
    <property type="match status" value="1"/>
</dbReference>
<feature type="domain" description="Ribose-phosphate pyrophosphokinase N-terminal" evidence="1">
    <location>
        <begin position="1"/>
        <end position="31"/>
    </location>
</feature>
<dbReference type="RefSeq" id="WP_004996744.1">
    <property type="nucleotide sequence ID" value="NZ_AABW01000001.1"/>
</dbReference>
<accession>Q7PAM8</accession>
<keyword evidence="3" id="KW-1185">Reference proteome</keyword>
<dbReference type="eggNOG" id="COG0462">
    <property type="taxonomic scope" value="Bacteria"/>
</dbReference>